<sequence>MFALYIVNIYPHYYSWWSYFSYYNEDFYIYFKHHLWFTITEMITTFLVLNLSDIRNEIISWKILAITSINVMHILVGGMDQFIADVFYGQGRNFHKVRDIGLMIPDCLHVIIPLWELYRFTKRKELKINEICYKEEIFICILFISMGTLVGRLM</sequence>
<dbReference type="EMBL" id="JAIWYP010000003">
    <property type="protein sequence ID" value="KAH3852220.1"/>
    <property type="molecule type" value="Genomic_DNA"/>
</dbReference>
<protein>
    <submittedName>
        <fullName evidence="2">Uncharacterized protein</fullName>
    </submittedName>
</protein>
<feature type="transmembrane region" description="Helical" evidence="1">
    <location>
        <begin position="63"/>
        <end position="88"/>
    </location>
</feature>
<keyword evidence="3" id="KW-1185">Reference proteome</keyword>
<dbReference type="PANTHER" id="PTHR39074:SF1">
    <property type="entry name" value="AGAP007547-PA"/>
    <property type="match status" value="1"/>
</dbReference>
<gene>
    <name evidence="2" type="ORF">DPMN_094721</name>
</gene>
<keyword evidence="1" id="KW-0812">Transmembrane</keyword>
<evidence type="ECO:0000313" key="3">
    <source>
        <dbReference type="Proteomes" id="UP000828390"/>
    </source>
</evidence>
<dbReference type="AlphaFoldDB" id="A0A9D4L687"/>
<dbReference type="PANTHER" id="PTHR39074">
    <property type="entry name" value="AGAP007547-PA"/>
    <property type="match status" value="1"/>
</dbReference>
<feature type="transmembrane region" description="Helical" evidence="1">
    <location>
        <begin position="100"/>
        <end position="117"/>
    </location>
</feature>
<organism evidence="2 3">
    <name type="scientific">Dreissena polymorpha</name>
    <name type="common">Zebra mussel</name>
    <name type="synonym">Mytilus polymorpha</name>
    <dbReference type="NCBI Taxonomy" id="45954"/>
    <lineage>
        <taxon>Eukaryota</taxon>
        <taxon>Metazoa</taxon>
        <taxon>Spiralia</taxon>
        <taxon>Lophotrochozoa</taxon>
        <taxon>Mollusca</taxon>
        <taxon>Bivalvia</taxon>
        <taxon>Autobranchia</taxon>
        <taxon>Heteroconchia</taxon>
        <taxon>Euheterodonta</taxon>
        <taxon>Imparidentia</taxon>
        <taxon>Neoheterodontei</taxon>
        <taxon>Myida</taxon>
        <taxon>Dreissenoidea</taxon>
        <taxon>Dreissenidae</taxon>
        <taxon>Dreissena</taxon>
    </lineage>
</organism>
<comment type="caution">
    <text evidence="2">The sequence shown here is derived from an EMBL/GenBank/DDBJ whole genome shotgun (WGS) entry which is preliminary data.</text>
</comment>
<accession>A0A9D4L687</accession>
<evidence type="ECO:0000313" key="2">
    <source>
        <dbReference type="EMBL" id="KAH3852220.1"/>
    </source>
</evidence>
<keyword evidence="1" id="KW-1133">Transmembrane helix</keyword>
<keyword evidence="1" id="KW-0472">Membrane</keyword>
<feature type="transmembrane region" description="Helical" evidence="1">
    <location>
        <begin position="33"/>
        <end position="51"/>
    </location>
</feature>
<dbReference type="Proteomes" id="UP000828390">
    <property type="component" value="Unassembled WGS sequence"/>
</dbReference>
<evidence type="ECO:0000256" key="1">
    <source>
        <dbReference type="SAM" id="Phobius"/>
    </source>
</evidence>
<feature type="transmembrane region" description="Helical" evidence="1">
    <location>
        <begin position="137"/>
        <end position="153"/>
    </location>
</feature>
<reference evidence="2" key="1">
    <citation type="journal article" date="2019" name="bioRxiv">
        <title>The Genome of the Zebra Mussel, Dreissena polymorpha: A Resource for Invasive Species Research.</title>
        <authorList>
            <person name="McCartney M.A."/>
            <person name="Auch B."/>
            <person name="Kono T."/>
            <person name="Mallez S."/>
            <person name="Zhang Y."/>
            <person name="Obille A."/>
            <person name="Becker A."/>
            <person name="Abrahante J.E."/>
            <person name="Garbe J."/>
            <person name="Badalamenti J.P."/>
            <person name="Herman A."/>
            <person name="Mangelson H."/>
            <person name="Liachko I."/>
            <person name="Sullivan S."/>
            <person name="Sone E.D."/>
            <person name="Koren S."/>
            <person name="Silverstein K.A.T."/>
            <person name="Beckman K.B."/>
            <person name="Gohl D.M."/>
        </authorList>
    </citation>
    <scope>NUCLEOTIDE SEQUENCE</scope>
    <source>
        <strain evidence="2">Duluth1</strain>
        <tissue evidence="2">Whole animal</tissue>
    </source>
</reference>
<proteinExistence type="predicted"/>
<reference evidence="2" key="2">
    <citation type="submission" date="2020-11" db="EMBL/GenBank/DDBJ databases">
        <authorList>
            <person name="McCartney M.A."/>
            <person name="Auch B."/>
            <person name="Kono T."/>
            <person name="Mallez S."/>
            <person name="Becker A."/>
            <person name="Gohl D.M."/>
            <person name="Silverstein K.A.T."/>
            <person name="Koren S."/>
            <person name="Bechman K.B."/>
            <person name="Herman A."/>
            <person name="Abrahante J.E."/>
            <person name="Garbe J."/>
        </authorList>
    </citation>
    <scope>NUCLEOTIDE SEQUENCE</scope>
    <source>
        <strain evidence="2">Duluth1</strain>
        <tissue evidence="2">Whole animal</tissue>
    </source>
</reference>
<name>A0A9D4L687_DREPO</name>